<evidence type="ECO:0000313" key="3">
    <source>
        <dbReference type="EMBL" id="PYC47072.1"/>
    </source>
</evidence>
<evidence type="ECO:0000313" key="4">
    <source>
        <dbReference type="Proteomes" id="UP000248012"/>
    </source>
</evidence>
<feature type="transmembrane region" description="Helical" evidence="2">
    <location>
        <begin position="218"/>
        <end position="245"/>
    </location>
</feature>
<feature type="transmembrane region" description="Helical" evidence="2">
    <location>
        <begin position="63"/>
        <end position="81"/>
    </location>
</feature>
<proteinExistence type="predicted"/>
<feature type="compositionally biased region" description="Basic and acidic residues" evidence="1">
    <location>
        <begin position="297"/>
        <end position="312"/>
    </location>
</feature>
<reference evidence="3 4" key="1">
    <citation type="submission" date="2018-05" db="EMBL/GenBank/DDBJ databases">
        <title>Oceanovita maritima gen. nov., sp. nov., a marine bacterium in the family Rhodobacteraceae isolated from surface seawater of Lundu port Xiamen, China.</title>
        <authorList>
            <person name="Hetharua B.H."/>
            <person name="Min D."/>
            <person name="Liao H."/>
            <person name="Tian Y."/>
        </authorList>
    </citation>
    <scope>NUCLEOTIDE SEQUENCE [LARGE SCALE GENOMIC DNA]</scope>
    <source>
        <strain evidence="3 4">FSX-11</strain>
    </source>
</reference>
<feature type="transmembrane region" description="Helical" evidence="2">
    <location>
        <begin position="140"/>
        <end position="158"/>
    </location>
</feature>
<feature type="transmembrane region" description="Helical" evidence="2">
    <location>
        <begin position="101"/>
        <end position="119"/>
    </location>
</feature>
<keyword evidence="2" id="KW-0812">Transmembrane</keyword>
<comment type="caution">
    <text evidence="3">The sequence shown here is derived from an EMBL/GenBank/DDBJ whole genome shotgun (WGS) entry which is preliminary data.</text>
</comment>
<gene>
    <name evidence="3" type="ORF">DI396_12745</name>
</gene>
<keyword evidence="2" id="KW-1133">Transmembrane helix</keyword>
<keyword evidence="2" id="KW-0472">Membrane</keyword>
<dbReference type="AlphaFoldDB" id="A0A2V4MZF8"/>
<keyword evidence="4" id="KW-1185">Reference proteome</keyword>
<protein>
    <submittedName>
        <fullName evidence="3">Uncharacterized protein</fullName>
    </submittedName>
</protein>
<feature type="region of interest" description="Disordered" evidence="1">
    <location>
        <begin position="1"/>
        <end position="42"/>
    </location>
</feature>
<feature type="transmembrane region" description="Helical" evidence="2">
    <location>
        <begin position="257"/>
        <end position="275"/>
    </location>
</feature>
<dbReference type="OrthoDB" id="9803163at2"/>
<organism evidence="3 4">
    <name type="scientific">Litorivita pollutaquae</name>
    <dbReference type="NCBI Taxonomy" id="2200892"/>
    <lineage>
        <taxon>Bacteria</taxon>
        <taxon>Pseudomonadati</taxon>
        <taxon>Pseudomonadota</taxon>
        <taxon>Alphaproteobacteria</taxon>
        <taxon>Rhodobacterales</taxon>
        <taxon>Paracoccaceae</taxon>
        <taxon>Litorivita</taxon>
    </lineage>
</organism>
<accession>A0A2V4MZF8</accession>
<feature type="compositionally biased region" description="Polar residues" evidence="1">
    <location>
        <begin position="1"/>
        <end position="24"/>
    </location>
</feature>
<dbReference type="Proteomes" id="UP000248012">
    <property type="component" value="Unassembled WGS sequence"/>
</dbReference>
<feature type="transmembrane region" description="Helical" evidence="2">
    <location>
        <begin position="178"/>
        <end position="197"/>
    </location>
</feature>
<name>A0A2V4MZF8_9RHOB</name>
<dbReference type="EMBL" id="QFVT01000008">
    <property type="protein sequence ID" value="PYC47072.1"/>
    <property type="molecule type" value="Genomic_DNA"/>
</dbReference>
<evidence type="ECO:0000256" key="1">
    <source>
        <dbReference type="SAM" id="MobiDB-lite"/>
    </source>
</evidence>
<dbReference type="RefSeq" id="WP_110796594.1">
    <property type="nucleotide sequence ID" value="NZ_KZ826487.1"/>
</dbReference>
<feature type="region of interest" description="Disordered" evidence="1">
    <location>
        <begin position="297"/>
        <end position="332"/>
    </location>
</feature>
<sequence>MAITINAGTPVSKDSNRSATTTLESGAPTPPSQRGNNGGMAPLGEVQKAHNDLVLSYLKLRRMTGMLGFALPVMLLIMAVTPTVNFMPSISEFYYTPVRSLLVGVIGAIAIFLFCYKGYAAEPQRVAQRPIEKFLTDRRVSMAAALGAVGVAIFPTSSEVATMPVPLMVQWLGSGGSSILHAISALTFFLALAVMCLENFRRAPLDRTQSRSRAAERSIYAACGNVLIGCTAILVLLFVIGAVGSEGIAHFTKENHLIFWFETFGLFAFALAWLVKGEALTPVVNMVASAEEADRARAAQKTAEQHAERAAEEQALENPFSASASRKKPPLK</sequence>
<evidence type="ECO:0000256" key="2">
    <source>
        <dbReference type="SAM" id="Phobius"/>
    </source>
</evidence>